<evidence type="ECO:0000259" key="10">
    <source>
        <dbReference type="PROSITE" id="PS50003"/>
    </source>
</evidence>
<dbReference type="GO" id="GO:0030426">
    <property type="term" value="C:growth cone"/>
    <property type="evidence" value="ECO:0007669"/>
    <property type="project" value="UniProtKB-SubCell"/>
</dbReference>
<comment type="subcellular location">
    <subcellularLocation>
        <location evidence="3">Cell projection</location>
        <location evidence="3">Growth cone</location>
    </subcellularLocation>
    <subcellularLocation>
        <location evidence="2">Cytoplasm</location>
        <location evidence="2">Perinuclear region</location>
    </subcellularLocation>
</comment>
<feature type="non-terminal residue" evidence="11">
    <location>
        <position position="1"/>
    </location>
</feature>
<dbReference type="InterPro" id="IPR032403">
    <property type="entry name" value="Exo84_C"/>
</dbReference>
<dbReference type="GO" id="GO:0006893">
    <property type="term" value="P:Golgi to plasma membrane transport"/>
    <property type="evidence" value="ECO:0007669"/>
    <property type="project" value="TreeGrafter"/>
</dbReference>
<dbReference type="Proteomes" id="UP001432322">
    <property type="component" value="Unassembled WGS sequence"/>
</dbReference>
<dbReference type="InterPro" id="IPR042561">
    <property type="entry name" value="Exo84_C_1"/>
</dbReference>
<comment type="function">
    <text evidence="1">Component of the exocyst complex involved in the docking of exocytic vesicles with fusion sites on the plasma membrane.</text>
</comment>
<evidence type="ECO:0000256" key="5">
    <source>
        <dbReference type="ARBA" id="ARBA00017509"/>
    </source>
</evidence>
<dbReference type="SUPFAM" id="SSF50729">
    <property type="entry name" value="PH domain-like"/>
    <property type="match status" value="1"/>
</dbReference>
<keyword evidence="12" id="KW-1185">Reference proteome</keyword>
<keyword evidence="6" id="KW-0813">Transport</keyword>
<dbReference type="Gene3D" id="1.20.58.1210">
    <property type="entry name" value="Exo84p, N-terminal helical domain"/>
    <property type="match status" value="1"/>
</dbReference>
<keyword evidence="7" id="KW-0268">Exocytosis</keyword>
<dbReference type="GO" id="GO:0048471">
    <property type="term" value="C:perinuclear region of cytoplasm"/>
    <property type="evidence" value="ECO:0007669"/>
    <property type="project" value="UniProtKB-SubCell"/>
</dbReference>
<sequence>RSFRMISEDRRPSAAPATQVIAPAQPPPPPVEDDPLQTENFDPAKFINDKLKNVRMGDEARKLQSIRGDLSSTNQACGEMLKNNVFQNFQQFIDAAKEISHVEQEVYQLSALLTEQRTLIESLMQMTTDDKASIHTASSSSTFNSAANTMQQLLAKIDGIAPILNSMKPSEKVLMHGEVTLLDPDTKQRRQRSYLVLLPDRLLVAAQTPPNKFSFESSFNLNSIAAVNVKDRESGGGDSAGLVMKLLVFPDQRYYRADTVRVKQQWLDDIEAAKRAQLREGGLQRQATIRGRRRTVKEVAGSLSGLPSIRDSMLEEDEQQQEVDESLLAYLAELPAELDVCLAHKNLDQAVEIICEWKEQRGIDAAVDTQMALREIQVVKLLSDSVRLPVGGGHGGPKAMTRARIMLASLGRGTYAVDLYLQRRSTMLRNAYKDVTVTEEPLTHVRALCALYSTAAADTLNEFGTQPEHFCQVLQFCSKEMSTLLTLVRKHVIEVVPTMGILSRTWKILAKVCDDMTAFGAQLTFEMHRLLTPAVSEALEDNFAQLIHTFRLRVEEERWRGTTVESEAALARLCEEFSDLDLRVDWAISGPTSLHISNHILEASRQALSLAVDLAGLRSSPLGGQCDDYMQQVWTELLSCLTGVENAPESHAYSTNFVLTQVLPACQGVYYYEGEEPLTRLLEEQFPELLQFVLPTKEESEEEEEEVASC</sequence>
<comment type="similarity">
    <text evidence="4">Belongs to the EXO84 family.</text>
</comment>
<dbReference type="Pfam" id="PF08700">
    <property type="entry name" value="VPS51_Exo84_N"/>
    <property type="match status" value="1"/>
</dbReference>
<proteinExistence type="inferred from homology"/>
<evidence type="ECO:0000256" key="7">
    <source>
        <dbReference type="ARBA" id="ARBA00022483"/>
    </source>
</evidence>
<feature type="compositionally biased region" description="Low complexity" evidence="9">
    <location>
        <begin position="14"/>
        <end position="23"/>
    </location>
</feature>
<organism evidence="11 12">
    <name type="scientific">Pristionchus fissidentatus</name>
    <dbReference type="NCBI Taxonomy" id="1538716"/>
    <lineage>
        <taxon>Eukaryota</taxon>
        <taxon>Metazoa</taxon>
        <taxon>Ecdysozoa</taxon>
        <taxon>Nematoda</taxon>
        <taxon>Chromadorea</taxon>
        <taxon>Rhabditida</taxon>
        <taxon>Rhabditina</taxon>
        <taxon>Diplogasteromorpha</taxon>
        <taxon>Diplogasteroidea</taxon>
        <taxon>Neodiplogasteridae</taxon>
        <taxon>Pristionchus</taxon>
    </lineage>
</organism>
<evidence type="ECO:0000313" key="12">
    <source>
        <dbReference type="Proteomes" id="UP001432322"/>
    </source>
</evidence>
<evidence type="ECO:0000256" key="2">
    <source>
        <dbReference type="ARBA" id="ARBA00004556"/>
    </source>
</evidence>
<dbReference type="InterPro" id="IPR033961">
    <property type="entry name" value="Exo84"/>
</dbReference>
<gene>
    <name evidence="11" type="ORF">PFISCL1PPCAC_22352</name>
</gene>
<dbReference type="AlphaFoldDB" id="A0AAV5WHC4"/>
<dbReference type="FunFam" id="2.30.29.30:FF:000524">
    <property type="entry name" value="EXOCyst component"/>
    <property type="match status" value="1"/>
</dbReference>
<feature type="region of interest" description="Disordered" evidence="9">
    <location>
        <begin position="1"/>
        <end position="36"/>
    </location>
</feature>
<keyword evidence="8" id="KW-0653">Protein transport</keyword>
<comment type="caution">
    <text evidence="11">The sequence shown here is derived from an EMBL/GenBank/DDBJ whole genome shotgun (WGS) entry which is preliminary data.</text>
</comment>
<reference evidence="11" key="1">
    <citation type="submission" date="2023-10" db="EMBL/GenBank/DDBJ databases">
        <title>Genome assembly of Pristionchus species.</title>
        <authorList>
            <person name="Yoshida K."/>
            <person name="Sommer R.J."/>
        </authorList>
    </citation>
    <scope>NUCLEOTIDE SEQUENCE</scope>
    <source>
        <strain evidence="11">RS5133</strain>
    </source>
</reference>
<evidence type="ECO:0000256" key="4">
    <source>
        <dbReference type="ARBA" id="ARBA00007210"/>
    </source>
</evidence>
<name>A0AAV5WHC4_9BILA</name>
<feature type="domain" description="PH" evidence="10">
    <location>
        <begin position="172"/>
        <end position="275"/>
    </location>
</feature>
<feature type="compositionally biased region" description="Basic and acidic residues" evidence="9">
    <location>
        <begin position="1"/>
        <end position="12"/>
    </location>
</feature>
<evidence type="ECO:0000256" key="1">
    <source>
        <dbReference type="ARBA" id="ARBA00002660"/>
    </source>
</evidence>
<dbReference type="Gene3D" id="2.30.29.30">
    <property type="entry name" value="Pleckstrin-homology domain (PH domain)/Phosphotyrosine-binding domain (PTB)"/>
    <property type="match status" value="1"/>
</dbReference>
<dbReference type="EMBL" id="BTSY01000005">
    <property type="protein sequence ID" value="GMT31055.1"/>
    <property type="molecule type" value="Genomic_DNA"/>
</dbReference>
<dbReference type="PANTHER" id="PTHR21426">
    <property type="entry name" value="EXOCYST COMPLEX COMPONENT 8"/>
    <property type="match status" value="1"/>
</dbReference>
<dbReference type="GO" id="GO:0006887">
    <property type="term" value="P:exocytosis"/>
    <property type="evidence" value="ECO:0007669"/>
    <property type="project" value="UniProtKB-KW"/>
</dbReference>
<dbReference type="InterPro" id="IPR016159">
    <property type="entry name" value="Cullin_repeat-like_dom_sf"/>
</dbReference>
<dbReference type="PROSITE" id="PS50003">
    <property type="entry name" value="PH_DOMAIN"/>
    <property type="match status" value="1"/>
</dbReference>
<dbReference type="GO" id="GO:0015031">
    <property type="term" value="P:protein transport"/>
    <property type="evidence" value="ECO:0007669"/>
    <property type="project" value="UniProtKB-KW"/>
</dbReference>
<dbReference type="InterPro" id="IPR001849">
    <property type="entry name" value="PH_domain"/>
</dbReference>
<evidence type="ECO:0000256" key="3">
    <source>
        <dbReference type="ARBA" id="ARBA00004624"/>
    </source>
</evidence>
<dbReference type="SUPFAM" id="SSF74788">
    <property type="entry name" value="Cullin repeat-like"/>
    <property type="match status" value="1"/>
</dbReference>
<dbReference type="SMART" id="SM00233">
    <property type="entry name" value="PH"/>
    <property type="match status" value="1"/>
</dbReference>
<accession>A0AAV5WHC4</accession>
<evidence type="ECO:0000256" key="6">
    <source>
        <dbReference type="ARBA" id="ARBA00022448"/>
    </source>
</evidence>
<evidence type="ECO:0000313" key="11">
    <source>
        <dbReference type="EMBL" id="GMT31055.1"/>
    </source>
</evidence>
<dbReference type="PANTHER" id="PTHR21426:SF12">
    <property type="entry name" value="EXOCYST COMPLEX COMPONENT 8"/>
    <property type="match status" value="1"/>
</dbReference>
<dbReference type="Pfam" id="PF16528">
    <property type="entry name" value="Exo84_C"/>
    <property type="match status" value="1"/>
</dbReference>
<protein>
    <recommendedName>
        <fullName evidence="5">Exocyst complex component 8</fullName>
    </recommendedName>
</protein>
<evidence type="ECO:0000256" key="9">
    <source>
        <dbReference type="SAM" id="MobiDB-lite"/>
    </source>
</evidence>
<evidence type="ECO:0000256" key="8">
    <source>
        <dbReference type="ARBA" id="ARBA00022927"/>
    </source>
</evidence>
<dbReference type="InterPro" id="IPR011993">
    <property type="entry name" value="PH-like_dom_sf"/>
</dbReference>
<dbReference type="GO" id="GO:0000145">
    <property type="term" value="C:exocyst"/>
    <property type="evidence" value="ECO:0007669"/>
    <property type="project" value="InterPro"/>
</dbReference>